<evidence type="ECO:0000313" key="4">
    <source>
        <dbReference type="EMBL" id="WKN37443.1"/>
    </source>
</evidence>
<evidence type="ECO:0000256" key="1">
    <source>
        <dbReference type="ARBA" id="ARBA00008129"/>
    </source>
</evidence>
<reference evidence="4" key="1">
    <citation type="journal article" date="2023" name="Comput. Struct. Biotechnol. J.">
        <title>Discovery of a novel marine Bacteroidetes with a rich repertoire of carbohydrate-active enzymes.</title>
        <authorList>
            <person name="Chen B."/>
            <person name="Liu G."/>
            <person name="Chen Q."/>
            <person name="Wang H."/>
            <person name="Liu L."/>
            <person name="Tang K."/>
        </authorList>
    </citation>
    <scope>NUCLEOTIDE SEQUENCE</scope>
    <source>
        <strain evidence="4">TK19036</strain>
    </source>
</reference>
<dbReference type="PANTHER" id="PTHR46044:SF1">
    <property type="entry name" value="CN HYDROLASE DOMAIN-CONTAINING PROTEIN"/>
    <property type="match status" value="1"/>
</dbReference>
<feature type="domain" description="CN hydrolase" evidence="3">
    <location>
        <begin position="4"/>
        <end position="272"/>
    </location>
</feature>
<dbReference type="InterPro" id="IPR003010">
    <property type="entry name" value="C-N_Hydrolase"/>
</dbReference>
<name>A0AA49GQ24_9BACT</name>
<feature type="active site" description="Proton acceptor" evidence="2">
    <location>
        <position position="44"/>
    </location>
</feature>
<dbReference type="PROSITE" id="PS00921">
    <property type="entry name" value="NITRIL_CHT_2"/>
    <property type="match status" value="1"/>
</dbReference>
<dbReference type="Pfam" id="PF00795">
    <property type="entry name" value="CN_hydrolase"/>
    <property type="match status" value="1"/>
</dbReference>
<dbReference type="CDD" id="cd07564">
    <property type="entry name" value="nitrilases_CHs"/>
    <property type="match status" value="1"/>
</dbReference>
<dbReference type="InterPro" id="IPR000132">
    <property type="entry name" value="Nitrilase/CN_hydratase_CS"/>
</dbReference>
<accession>A0AA49GQ24</accession>
<reference evidence="4" key="2">
    <citation type="journal article" date="2024" name="Antonie Van Leeuwenhoek">
        <title>Roseihalotalea indica gen. nov., sp. nov., a halophilic Bacteroidetes from mesopelagic Southwest Indian Ocean with higher carbohydrate metabolic potential.</title>
        <authorList>
            <person name="Chen B."/>
            <person name="Zhang M."/>
            <person name="Lin D."/>
            <person name="Ye J."/>
            <person name="Tang K."/>
        </authorList>
    </citation>
    <scope>NUCLEOTIDE SEQUENCE</scope>
    <source>
        <strain evidence="4">TK19036</strain>
    </source>
</reference>
<dbReference type="PANTHER" id="PTHR46044">
    <property type="entry name" value="NITRILASE"/>
    <property type="match status" value="1"/>
</dbReference>
<organism evidence="4">
    <name type="scientific">Roseihalotalea indica</name>
    <dbReference type="NCBI Taxonomy" id="2867963"/>
    <lineage>
        <taxon>Bacteria</taxon>
        <taxon>Pseudomonadati</taxon>
        <taxon>Bacteroidota</taxon>
        <taxon>Cytophagia</taxon>
        <taxon>Cytophagales</taxon>
        <taxon>Catalimonadaceae</taxon>
        <taxon>Roseihalotalea</taxon>
    </lineage>
</organism>
<dbReference type="PROSITE" id="PS50263">
    <property type="entry name" value="CN_HYDROLASE"/>
    <property type="match status" value="1"/>
</dbReference>
<comment type="similarity">
    <text evidence="1">Belongs to the carbon-nitrogen hydrolase superfamily. Nitrilase family.</text>
</comment>
<keyword evidence="4" id="KW-0378">Hydrolase</keyword>
<dbReference type="SUPFAM" id="SSF56317">
    <property type="entry name" value="Carbon-nitrogen hydrolase"/>
    <property type="match status" value="1"/>
</dbReference>
<dbReference type="AlphaFoldDB" id="A0AA49GQ24"/>
<evidence type="ECO:0000259" key="3">
    <source>
        <dbReference type="PROSITE" id="PS50263"/>
    </source>
</evidence>
<dbReference type="GO" id="GO:0000257">
    <property type="term" value="F:nitrilase activity"/>
    <property type="evidence" value="ECO:0007669"/>
    <property type="project" value="UniProtKB-ARBA"/>
</dbReference>
<gene>
    <name evidence="4" type="ORF">K4G66_01805</name>
</gene>
<dbReference type="EMBL" id="CP120682">
    <property type="protein sequence ID" value="WKN37443.1"/>
    <property type="molecule type" value="Genomic_DNA"/>
</dbReference>
<dbReference type="Gene3D" id="3.60.110.10">
    <property type="entry name" value="Carbon-nitrogen hydrolase"/>
    <property type="match status" value="1"/>
</dbReference>
<evidence type="ECO:0000256" key="2">
    <source>
        <dbReference type="PROSITE-ProRule" id="PRU10139"/>
    </source>
</evidence>
<proteinExistence type="inferred from homology"/>
<dbReference type="InterPro" id="IPR044149">
    <property type="entry name" value="Nitrilases_CHs"/>
</dbReference>
<dbReference type="InterPro" id="IPR036526">
    <property type="entry name" value="C-N_Hydrolase_sf"/>
</dbReference>
<dbReference type="PROSITE" id="PS00920">
    <property type="entry name" value="NITRIL_CHT_1"/>
    <property type="match status" value="1"/>
</dbReference>
<protein>
    <submittedName>
        <fullName evidence="4">Carbon-nitrogen hydrolase family protein</fullName>
    </submittedName>
</protein>
<sequence length="315" mass="35197">MSKVTVGVVQATPAFFDLNQTLDRVDHWLQQAAAQGCQLVLFPESFIPGYPRGFTFGSVVGRRSEAGRDLYQRYWESSVEVPGEACNRLEKMAQNYGVYLGIGVTERDLLNGTLYCTLLYFSPKAGLLGKHRKLKPTGIERLVWGEGQGDTLISVQTAIGRMGGLICWENYMPLARMAMYQSGVEIYLAPTADARDRWTATLQHIALEGRCFVLGCNQFFRKEDYPEDYKVYVEDEEESLCPGGSVIISPNGEIIAGPLYHQEGLLTAELELSDIVRNKLDFDVVGHYSRNDVFSYQVTGQPPIIQEDDLPLSGE</sequence>